<dbReference type="InterPro" id="IPR018060">
    <property type="entry name" value="HTH_AraC"/>
</dbReference>
<evidence type="ECO:0000256" key="2">
    <source>
        <dbReference type="ARBA" id="ARBA00023125"/>
    </source>
</evidence>
<dbReference type="InterPro" id="IPR032783">
    <property type="entry name" value="AraC_lig"/>
</dbReference>
<dbReference type="PROSITE" id="PS00041">
    <property type="entry name" value="HTH_ARAC_FAMILY_1"/>
    <property type="match status" value="1"/>
</dbReference>
<proteinExistence type="predicted"/>
<name>A0ABV2GFS3_9HYPH</name>
<keyword evidence="1" id="KW-0805">Transcription regulation</keyword>
<keyword evidence="6" id="KW-1185">Reference proteome</keyword>
<sequence>MDDPLRSINRPGLGRATMGYQPAENDLLSEVLRDLRLAHARYGRSELTAPWGIAVPFREGVRFHAMLEGQCWIQAKSLPPLLLECGDVLLLPHGTEHTMSDRPKGRALPLEDIKPALIGNGTYELKSGGGGPRSLIACCTIGFEGPTANPLLELLPPVMHIRYAEHSDTDLPNLLSMMAREADGQRIGSATVMARLADIVMTQVIRSWVETCSDNLTGWLAAVRDPQIGSALARIHRSPGEDWPVDRLAALSGLSRSRFSQRFKSLLSVSPARYLLQWRLRLAESWLRNGYMSLSQVASELGYESDASFSRAFKRFIGVSPGAVRDSGRG</sequence>
<dbReference type="InterPro" id="IPR018062">
    <property type="entry name" value="HTH_AraC-typ_CS"/>
</dbReference>
<dbReference type="Proteomes" id="UP001549204">
    <property type="component" value="Unassembled WGS sequence"/>
</dbReference>
<organism evidence="5 6">
    <name type="scientific">Mesorhizobium robiniae</name>
    <dbReference type="NCBI Taxonomy" id="559315"/>
    <lineage>
        <taxon>Bacteria</taxon>
        <taxon>Pseudomonadati</taxon>
        <taxon>Pseudomonadota</taxon>
        <taxon>Alphaproteobacteria</taxon>
        <taxon>Hyphomicrobiales</taxon>
        <taxon>Phyllobacteriaceae</taxon>
        <taxon>Mesorhizobium</taxon>
    </lineage>
</organism>
<evidence type="ECO:0000313" key="5">
    <source>
        <dbReference type="EMBL" id="MET3576999.1"/>
    </source>
</evidence>
<evidence type="ECO:0000256" key="1">
    <source>
        <dbReference type="ARBA" id="ARBA00023015"/>
    </source>
</evidence>
<feature type="domain" description="HTH araC/xylS-type" evidence="4">
    <location>
        <begin position="229"/>
        <end position="327"/>
    </location>
</feature>
<dbReference type="Pfam" id="PF12852">
    <property type="entry name" value="Cupin_6"/>
    <property type="match status" value="1"/>
</dbReference>
<dbReference type="InterPro" id="IPR009057">
    <property type="entry name" value="Homeodomain-like_sf"/>
</dbReference>
<dbReference type="SUPFAM" id="SSF46689">
    <property type="entry name" value="Homeodomain-like"/>
    <property type="match status" value="2"/>
</dbReference>
<gene>
    <name evidence="5" type="ORF">ABID19_000014</name>
</gene>
<comment type="caution">
    <text evidence="5">The sequence shown here is derived from an EMBL/GenBank/DDBJ whole genome shotgun (WGS) entry which is preliminary data.</text>
</comment>
<evidence type="ECO:0000313" key="6">
    <source>
        <dbReference type="Proteomes" id="UP001549204"/>
    </source>
</evidence>
<dbReference type="PANTHER" id="PTHR46796">
    <property type="entry name" value="HTH-TYPE TRANSCRIPTIONAL ACTIVATOR RHAS-RELATED"/>
    <property type="match status" value="1"/>
</dbReference>
<accession>A0ABV2GFS3</accession>
<evidence type="ECO:0000256" key="3">
    <source>
        <dbReference type="ARBA" id="ARBA00023163"/>
    </source>
</evidence>
<dbReference type="InterPro" id="IPR020449">
    <property type="entry name" value="Tscrpt_reg_AraC-type_HTH"/>
</dbReference>
<dbReference type="InterPro" id="IPR050204">
    <property type="entry name" value="AraC_XylS_family_regulators"/>
</dbReference>
<reference evidence="5 6" key="1">
    <citation type="submission" date="2024-06" db="EMBL/GenBank/DDBJ databases">
        <title>Genomic Encyclopedia of Type Strains, Phase IV (KMG-IV): sequencing the most valuable type-strain genomes for metagenomic binning, comparative biology and taxonomic classification.</title>
        <authorList>
            <person name="Goeker M."/>
        </authorList>
    </citation>
    <scope>NUCLEOTIDE SEQUENCE [LARGE SCALE GENOMIC DNA]</scope>
    <source>
        <strain evidence="5 6">DSM 100022</strain>
    </source>
</reference>
<dbReference type="Pfam" id="PF12833">
    <property type="entry name" value="HTH_18"/>
    <property type="match status" value="1"/>
</dbReference>
<evidence type="ECO:0000259" key="4">
    <source>
        <dbReference type="PROSITE" id="PS01124"/>
    </source>
</evidence>
<dbReference type="PROSITE" id="PS01124">
    <property type="entry name" value="HTH_ARAC_FAMILY_2"/>
    <property type="match status" value="1"/>
</dbReference>
<dbReference type="EMBL" id="JBEPMC010000001">
    <property type="protein sequence ID" value="MET3576999.1"/>
    <property type="molecule type" value="Genomic_DNA"/>
</dbReference>
<dbReference type="PANTHER" id="PTHR46796:SF7">
    <property type="entry name" value="ARAC FAMILY TRANSCRIPTIONAL REGULATOR"/>
    <property type="match status" value="1"/>
</dbReference>
<dbReference type="RefSeq" id="WP_354487048.1">
    <property type="nucleotide sequence ID" value="NZ_JBEPMC010000001.1"/>
</dbReference>
<dbReference type="PRINTS" id="PR00032">
    <property type="entry name" value="HTHARAC"/>
</dbReference>
<dbReference type="Gene3D" id="1.10.10.60">
    <property type="entry name" value="Homeodomain-like"/>
    <property type="match status" value="2"/>
</dbReference>
<dbReference type="SMART" id="SM00342">
    <property type="entry name" value="HTH_ARAC"/>
    <property type="match status" value="1"/>
</dbReference>
<keyword evidence="3" id="KW-0804">Transcription</keyword>
<protein>
    <submittedName>
        <fullName evidence="5">AraC-like DNA-binding protein</fullName>
    </submittedName>
</protein>
<keyword evidence="2" id="KW-0238">DNA-binding</keyword>